<feature type="transmembrane region" description="Helical" evidence="1">
    <location>
        <begin position="249"/>
        <end position="265"/>
    </location>
</feature>
<dbReference type="Proteomes" id="UP000467334">
    <property type="component" value="Unassembled WGS sequence"/>
</dbReference>
<dbReference type="InterPro" id="IPR002656">
    <property type="entry name" value="Acyl_transf_3_dom"/>
</dbReference>
<feature type="transmembrane region" description="Helical" evidence="1">
    <location>
        <begin position="302"/>
        <end position="324"/>
    </location>
</feature>
<evidence type="ECO:0000259" key="2">
    <source>
        <dbReference type="Pfam" id="PF01757"/>
    </source>
</evidence>
<keyword evidence="3" id="KW-0012">Acyltransferase</keyword>
<feature type="transmembrane region" description="Helical" evidence="1">
    <location>
        <begin position="196"/>
        <end position="216"/>
    </location>
</feature>
<proteinExistence type="predicted"/>
<name>A0A7J5LF05_BACSE</name>
<dbReference type="Pfam" id="PF01757">
    <property type="entry name" value="Acyl_transf_3"/>
    <property type="match status" value="1"/>
</dbReference>
<evidence type="ECO:0000313" key="3">
    <source>
        <dbReference type="EMBL" id="KAB5315420.1"/>
    </source>
</evidence>
<sequence length="337" mass="39344">MKHYNSIDLLKFLMSFFVIAIHTAYDQVPLMRLICPWVVPMFFVISGFLLQRRISMQRPVEVCGKRVENLLGGVINSYIIKLVKLYILWTLLYLPLTFYGSCVVENNSLLRAFALFCRNVIFTGENHMSWPLWYLLALIWASFLVKIMLKWKMKVEWILISGLCLTLIGWGVKYVLETEHADDCLEKIVYVYKKTFVGTRNGLFVGFGFVSVGMFLGKWQDYFLRHTVWSCWVAALSVAAFLYDLPFSTHLLCFCILLFVIRIRLADRKLFLWFRRMSTLIYFSHMFFVATLVYLFPEVYAGLPQFALASVSTFFFSCIVIRLMEVPGFSFLKKLVG</sequence>
<dbReference type="RefSeq" id="WP_117941152.1">
    <property type="nucleotide sequence ID" value="NZ_CP081913.1"/>
</dbReference>
<comment type="caution">
    <text evidence="3">The sequence shown here is derived from an EMBL/GenBank/DDBJ whole genome shotgun (WGS) entry which is preliminary data.</text>
</comment>
<feature type="transmembrane region" description="Helical" evidence="1">
    <location>
        <begin position="7"/>
        <end position="25"/>
    </location>
</feature>
<keyword evidence="1" id="KW-1133">Transmembrane helix</keyword>
<keyword evidence="1" id="KW-0812">Transmembrane</keyword>
<keyword evidence="3" id="KW-0808">Transferase</keyword>
<feature type="domain" description="Acyltransferase 3" evidence="2">
    <location>
        <begin position="5"/>
        <end position="321"/>
    </location>
</feature>
<dbReference type="EMBL" id="WCLE01000008">
    <property type="protein sequence ID" value="KAB5315420.1"/>
    <property type="molecule type" value="Genomic_DNA"/>
</dbReference>
<dbReference type="AlphaFoldDB" id="A0A7J5LF05"/>
<evidence type="ECO:0000313" key="4">
    <source>
        <dbReference type="Proteomes" id="UP000467334"/>
    </source>
</evidence>
<feature type="transmembrane region" description="Helical" evidence="1">
    <location>
        <begin position="31"/>
        <end position="50"/>
    </location>
</feature>
<gene>
    <name evidence="3" type="ORF">F9958_05750</name>
</gene>
<keyword evidence="1" id="KW-0472">Membrane</keyword>
<reference evidence="3 4" key="1">
    <citation type="journal article" date="2019" name="Nat. Med.">
        <title>A library of human gut bacterial isolates paired with longitudinal multiomics data enables mechanistic microbiome research.</title>
        <authorList>
            <person name="Poyet M."/>
            <person name="Groussin M."/>
            <person name="Gibbons S.M."/>
            <person name="Avila-Pacheco J."/>
            <person name="Jiang X."/>
            <person name="Kearney S.M."/>
            <person name="Perrotta A.R."/>
            <person name="Berdy B."/>
            <person name="Zhao S."/>
            <person name="Lieberman T.D."/>
            <person name="Swanson P.K."/>
            <person name="Smith M."/>
            <person name="Roesemann S."/>
            <person name="Alexander J.E."/>
            <person name="Rich S.A."/>
            <person name="Livny J."/>
            <person name="Vlamakis H."/>
            <person name="Clish C."/>
            <person name="Bullock K."/>
            <person name="Deik A."/>
            <person name="Scott J."/>
            <person name="Pierce K.A."/>
            <person name="Xavier R.J."/>
            <person name="Alm E.J."/>
        </authorList>
    </citation>
    <scope>NUCLEOTIDE SEQUENCE [LARGE SCALE GENOMIC DNA]</scope>
    <source>
        <strain evidence="3 4">BIOML-A6</strain>
    </source>
</reference>
<accession>A0A7J5LF05</accession>
<protein>
    <submittedName>
        <fullName evidence="3">Acyltransferase</fullName>
    </submittedName>
</protein>
<feature type="transmembrane region" description="Helical" evidence="1">
    <location>
        <begin position="70"/>
        <end position="89"/>
    </location>
</feature>
<organism evidence="3 4">
    <name type="scientific">Bacteroides stercoris</name>
    <dbReference type="NCBI Taxonomy" id="46506"/>
    <lineage>
        <taxon>Bacteria</taxon>
        <taxon>Pseudomonadati</taxon>
        <taxon>Bacteroidota</taxon>
        <taxon>Bacteroidia</taxon>
        <taxon>Bacteroidales</taxon>
        <taxon>Bacteroidaceae</taxon>
        <taxon>Bacteroides</taxon>
    </lineage>
</organism>
<feature type="transmembrane region" description="Helical" evidence="1">
    <location>
        <begin position="277"/>
        <end position="296"/>
    </location>
</feature>
<dbReference type="GO" id="GO:0016747">
    <property type="term" value="F:acyltransferase activity, transferring groups other than amino-acyl groups"/>
    <property type="evidence" value="ECO:0007669"/>
    <property type="project" value="InterPro"/>
</dbReference>
<evidence type="ECO:0000256" key="1">
    <source>
        <dbReference type="SAM" id="Phobius"/>
    </source>
</evidence>
<feature type="transmembrane region" description="Helical" evidence="1">
    <location>
        <begin position="132"/>
        <end position="149"/>
    </location>
</feature>